<dbReference type="Proteomes" id="UP000619376">
    <property type="component" value="Unassembled WGS sequence"/>
</dbReference>
<dbReference type="Gene3D" id="3.40.50.1820">
    <property type="entry name" value="alpha/beta hydrolase"/>
    <property type="match status" value="1"/>
</dbReference>
<evidence type="ECO:0000313" key="2">
    <source>
        <dbReference type="Proteomes" id="UP000619376"/>
    </source>
</evidence>
<dbReference type="InterPro" id="IPR029058">
    <property type="entry name" value="AB_hydrolase_fold"/>
</dbReference>
<gene>
    <name evidence="1" type="ORF">GCM10017781_41010</name>
</gene>
<keyword evidence="2" id="KW-1185">Reference proteome</keyword>
<protein>
    <recommendedName>
        <fullName evidence="3">Alpha/beta hydrolase</fullName>
    </recommendedName>
</protein>
<proteinExistence type="predicted"/>
<organism evidence="1 2">
    <name type="scientific">Deinococcus metalli</name>
    <dbReference type="NCBI Taxonomy" id="1141878"/>
    <lineage>
        <taxon>Bacteria</taxon>
        <taxon>Thermotogati</taxon>
        <taxon>Deinococcota</taxon>
        <taxon>Deinococci</taxon>
        <taxon>Deinococcales</taxon>
        <taxon>Deinococcaceae</taxon>
        <taxon>Deinococcus</taxon>
    </lineage>
</organism>
<comment type="caution">
    <text evidence="1">The sequence shown here is derived from an EMBL/GenBank/DDBJ whole genome shotgun (WGS) entry which is preliminary data.</text>
</comment>
<dbReference type="SUPFAM" id="SSF53474">
    <property type="entry name" value="alpha/beta-Hydrolases"/>
    <property type="match status" value="1"/>
</dbReference>
<reference evidence="2" key="1">
    <citation type="journal article" date="2019" name="Int. J. Syst. Evol. Microbiol.">
        <title>The Global Catalogue of Microorganisms (GCM) 10K type strain sequencing project: providing services to taxonomists for standard genome sequencing and annotation.</title>
        <authorList>
            <consortium name="The Broad Institute Genomics Platform"/>
            <consortium name="The Broad Institute Genome Sequencing Center for Infectious Disease"/>
            <person name="Wu L."/>
            <person name="Ma J."/>
        </authorList>
    </citation>
    <scope>NUCLEOTIDE SEQUENCE [LARGE SCALE GENOMIC DNA]</scope>
    <source>
        <strain evidence="2">CGMCC 1.18437</strain>
    </source>
</reference>
<evidence type="ECO:0008006" key="3">
    <source>
        <dbReference type="Google" id="ProtNLM"/>
    </source>
</evidence>
<accession>A0ABQ3JUL4</accession>
<sequence>MRAYNTAMPPSSFDAWHSLVFRAAATPQAALAILDDPPASLTADQWARGQFWKACLQCQLGQTSAALRALSAVDEHGHWLPSIRLQDHDLDAIRTDLQFAALEQQWTARFHREAAHHRATLEIIEPSRAPGGTLVALHMNTGDPEQTRPLFSSLVDQGWRVALAGSGQYVGPGMAVWNDLAQADGELQEWARAVGGHPLWAGLSAGGSTVLRGVLTGGVPAVGVLAIVPSVAARPIWLPDRPVPVPVALILGEGDGYTPGGLKLAERLEEVGLQVRVWIHPGGHEVPAHWEELRAEALDWLGTSTP</sequence>
<dbReference type="EMBL" id="BNAJ01000014">
    <property type="protein sequence ID" value="GHF60600.1"/>
    <property type="molecule type" value="Genomic_DNA"/>
</dbReference>
<evidence type="ECO:0000313" key="1">
    <source>
        <dbReference type="EMBL" id="GHF60600.1"/>
    </source>
</evidence>
<name>A0ABQ3JUL4_9DEIO</name>